<comment type="caution">
    <text evidence="4">The sequence shown here is derived from an EMBL/GenBank/DDBJ whole genome shotgun (WGS) entry which is preliminary data.</text>
</comment>
<feature type="region of interest" description="Disordered" evidence="1">
    <location>
        <begin position="201"/>
        <end position="258"/>
    </location>
</feature>
<sequence>MDRTAGGSVDGYFGAEDQLSPSDQVARSDRVTQSGHVAQVLEGLAQHGWTVLHDVHWPGRAQARIDHVAIGPGGIAVIDARYWTGVVTLTDGVLRQNGHRRDRELEGAANAVSALTALLAPQHRSAGFGVICLVGLDQEAVSAGLGLRVVGRAQLASFLAGLPPRLSPYDVADLGRRLSAALAGSSSPSLTAAAAAYAAVSPSSGRPERSAQAHVRRRPARARPHATVGGPGWSSGRPADRPSGRAGIPPRWRRGRRGGRAGARLLGVAVGTVLVVVFVANAPDVLEAISSLITSGALPTPTPTAVPTVPAAP</sequence>
<keyword evidence="5" id="KW-1185">Reference proteome</keyword>
<dbReference type="AlphaFoldDB" id="A0A4Q5N1A7"/>
<protein>
    <submittedName>
        <fullName evidence="4">NERD domain-containing protein</fullName>
    </submittedName>
</protein>
<keyword evidence="2" id="KW-1133">Transmembrane helix</keyword>
<evidence type="ECO:0000313" key="5">
    <source>
        <dbReference type="Proteomes" id="UP000293764"/>
    </source>
</evidence>
<evidence type="ECO:0000256" key="2">
    <source>
        <dbReference type="SAM" id="Phobius"/>
    </source>
</evidence>
<evidence type="ECO:0000259" key="3">
    <source>
        <dbReference type="Pfam" id="PF08378"/>
    </source>
</evidence>
<proteinExistence type="predicted"/>
<feature type="compositionally biased region" description="Basic residues" evidence="1">
    <location>
        <begin position="214"/>
        <end position="224"/>
    </location>
</feature>
<dbReference type="EMBL" id="SDWW01000011">
    <property type="protein sequence ID" value="RYV51878.1"/>
    <property type="molecule type" value="Genomic_DNA"/>
</dbReference>
<evidence type="ECO:0000256" key="1">
    <source>
        <dbReference type="SAM" id="MobiDB-lite"/>
    </source>
</evidence>
<keyword evidence="2" id="KW-0472">Membrane</keyword>
<dbReference type="Proteomes" id="UP000293764">
    <property type="component" value="Unassembled WGS sequence"/>
</dbReference>
<name>A0A4Q5N1A7_9MICO</name>
<reference evidence="4 5" key="1">
    <citation type="submission" date="2019-01" db="EMBL/GenBank/DDBJ databases">
        <title>Novel species of Cellulomonas.</title>
        <authorList>
            <person name="Liu Q."/>
            <person name="Xin Y.-H."/>
        </authorList>
    </citation>
    <scope>NUCLEOTIDE SEQUENCE [LARGE SCALE GENOMIC DNA]</scope>
    <source>
        <strain evidence="4 5">HLT2-17</strain>
    </source>
</reference>
<organism evidence="4 5">
    <name type="scientific">Pengzhenrongella frigida</name>
    <dbReference type="NCBI Taxonomy" id="1259133"/>
    <lineage>
        <taxon>Bacteria</taxon>
        <taxon>Bacillati</taxon>
        <taxon>Actinomycetota</taxon>
        <taxon>Actinomycetes</taxon>
        <taxon>Micrococcales</taxon>
        <taxon>Pengzhenrongella</taxon>
    </lineage>
</organism>
<keyword evidence="2" id="KW-0812">Transmembrane</keyword>
<gene>
    <name evidence="4" type="ORF">EUA98_06485</name>
</gene>
<feature type="transmembrane region" description="Helical" evidence="2">
    <location>
        <begin position="261"/>
        <end position="282"/>
    </location>
</feature>
<dbReference type="Pfam" id="PF08378">
    <property type="entry name" value="NERD"/>
    <property type="match status" value="1"/>
</dbReference>
<evidence type="ECO:0000313" key="4">
    <source>
        <dbReference type="EMBL" id="RYV51878.1"/>
    </source>
</evidence>
<feature type="domain" description="NERD" evidence="3">
    <location>
        <begin position="36"/>
        <end position="122"/>
    </location>
</feature>
<dbReference type="InterPro" id="IPR011528">
    <property type="entry name" value="NERD"/>
</dbReference>
<accession>A0A4Q5N1A7</accession>
<feature type="region of interest" description="Disordered" evidence="1">
    <location>
        <begin position="1"/>
        <end position="23"/>
    </location>
</feature>
<dbReference type="OrthoDB" id="4246706at2"/>